<dbReference type="SUPFAM" id="SSF53933">
    <property type="entry name" value="Microbial ribonucleases"/>
    <property type="match status" value="1"/>
</dbReference>
<proteinExistence type="predicted"/>
<accession>A0A426S6H2</accession>
<reference evidence="4 5" key="1">
    <citation type="submission" date="2017-10" db="EMBL/GenBank/DDBJ databases">
        <title>Draft genome of actinobacteria isolated from guarana (Paullinia cupana (Mart.) Ducke.</title>
        <authorList>
            <person name="Siqueira K.A."/>
            <person name="Liotti R.G."/>
            <person name="Mendes T.A."/>
            <person name="Soares M.A."/>
        </authorList>
    </citation>
    <scope>NUCLEOTIDE SEQUENCE [LARGE SCALE GENOMIC DNA]</scope>
    <source>
        <strain evidence="4 5">199</strain>
    </source>
</reference>
<dbReference type="AlphaFoldDB" id="A0A426S6H2"/>
<dbReference type="Pfam" id="PF00545">
    <property type="entry name" value="Ribonuclease"/>
    <property type="match status" value="1"/>
</dbReference>
<feature type="region of interest" description="Disordered" evidence="3">
    <location>
        <begin position="51"/>
        <end position="72"/>
    </location>
</feature>
<organism evidence="4 5">
    <name type="scientific">Streptomyces griseofuscus</name>
    <dbReference type="NCBI Taxonomy" id="146922"/>
    <lineage>
        <taxon>Bacteria</taxon>
        <taxon>Bacillati</taxon>
        <taxon>Actinomycetota</taxon>
        <taxon>Actinomycetes</taxon>
        <taxon>Kitasatosporales</taxon>
        <taxon>Streptomycetaceae</taxon>
        <taxon>Streptomyces</taxon>
    </lineage>
</organism>
<comment type="caution">
    <text evidence="4">The sequence shown here is derived from an EMBL/GenBank/DDBJ whole genome shotgun (WGS) entry which is preliminary data.</text>
</comment>
<evidence type="ECO:0000313" key="5">
    <source>
        <dbReference type="Proteomes" id="UP000276379"/>
    </source>
</evidence>
<keyword evidence="1" id="KW-0540">Nuclease</keyword>
<dbReference type="EMBL" id="PDES01000007">
    <property type="protein sequence ID" value="RRQ85533.1"/>
    <property type="molecule type" value="Genomic_DNA"/>
</dbReference>
<dbReference type="GO" id="GO:0004521">
    <property type="term" value="F:RNA endonuclease activity"/>
    <property type="evidence" value="ECO:0007669"/>
    <property type="project" value="InterPro"/>
</dbReference>
<dbReference type="InterPro" id="IPR000026">
    <property type="entry name" value="N1-like"/>
</dbReference>
<evidence type="ECO:0000256" key="3">
    <source>
        <dbReference type="SAM" id="MobiDB-lite"/>
    </source>
</evidence>
<dbReference type="RefSeq" id="WP_125209058.1">
    <property type="nucleotide sequence ID" value="NZ_PDER01000005.1"/>
</dbReference>
<evidence type="ECO:0000313" key="4">
    <source>
        <dbReference type="EMBL" id="RRQ85533.1"/>
    </source>
</evidence>
<evidence type="ECO:0000256" key="2">
    <source>
        <dbReference type="ARBA" id="ARBA00022801"/>
    </source>
</evidence>
<dbReference type="Proteomes" id="UP000276379">
    <property type="component" value="Unassembled WGS sequence"/>
</dbReference>
<keyword evidence="5" id="KW-1185">Reference proteome</keyword>
<gene>
    <name evidence="4" type="ORF">CQW44_16250</name>
</gene>
<dbReference type="GO" id="GO:0003723">
    <property type="term" value="F:RNA binding"/>
    <property type="evidence" value="ECO:0007669"/>
    <property type="project" value="InterPro"/>
</dbReference>
<feature type="region of interest" description="Disordered" evidence="3">
    <location>
        <begin position="1"/>
        <end position="26"/>
    </location>
</feature>
<keyword evidence="2" id="KW-0378">Hydrolase</keyword>
<dbReference type="GO" id="GO:0016787">
    <property type="term" value="F:hydrolase activity"/>
    <property type="evidence" value="ECO:0007669"/>
    <property type="project" value="UniProtKB-KW"/>
</dbReference>
<sequence>MLSSFRSVPPPSERSRPRAPGGSPSRSLSLPRLFAGLLVVLAVLLAGCSPTATTGNGTTGTRTGASSGSVATPGWAKGMATVPASRLPAEARRTLALIDRGGPYPYSRDGIVFGNFERHLPKHQRGYYHEYTVRTPGSRDRGARRIITGQGGEFYYTDDHYNSFRAVLR</sequence>
<dbReference type="Gene3D" id="3.10.450.30">
    <property type="entry name" value="Microbial ribonucleases"/>
    <property type="match status" value="1"/>
</dbReference>
<dbReference type="InterPro" id="IPR016191">
    <property type="entry name" value="Ribonuclease/ribotoxin"/>
</dbReference>
<name>A0A426S6H2_9ACTN</name>
<evidence type="ECO:0000256" key="1">
    <source>
        <dbReference type="ARBA" id="ARBA00022722"/>
    </source>
</evidence>
<protein>
    <submittedName>
        <fullName evidence="4">Guanine-specific ribonuclease N1 and T1</fullName>
    </submittedName>
</protein>